<feature type="transmembrane region" description="Helical" evidence="8">
    <location>
        <begin position="223"/>
        <end position="243"/>
    </location>
</feature>
<evidence type="ECO:0000256" key="5">
    <source>
        <dbReference type="ARBA" id="ARBA00023136"/>
    </source>
</evidence>
<feature type="transmembrane region" description="Helical" evidence="8">
    <location>
        <begin position="158"/>
        <end position="180"/>
    </location>
</feature>
<dbReference type="GO" id="GO:0022857">
    <property type="term" value="F:transmembrane transporter activity"/>
    <property type="evidence" value="ECO:0007669"/>
    <property type="project" value="InterPro"/>
</dbReference>
<evidence type="ECO:0008006" key="11">
    <source>
        <dbReference type="Google" id="ProtNLM"/>
    </source>
</evidence>
<reference evidence="9 10" key="1">
    <citation type="submission" date="2018-11" db="EMBL/GenBank/DDBJ databases">
        <title>Genome sequence of Saitozyma podzolica DSM 27192.</title>
        <authorList>
            <person name="Aliyu H."/>
            <person name="Gorte O."/>
            <person name="Ochsenreither K."/>
        </authorList>
    </citation>
    <scope>NUCLEOTIDE SEQUENCE [LARGE SCALE GENOMIC DNA]</scope>
    <source>
        <strain evidence="9 10">DSM 27192</strain>
    </source>
</reference>
<feature type="transmembrane region" description="Helical" evidence="8">
    <location>
        <begin position="770"/>
        <end position="790"/>
    </location>
</feature>
<evidence type="ECO:0000313" key="10">
    <source>
        <dbReference type="Proteomes" id="UP000279259"/>
    </source>
</evidence>
<evidence type="ECO:0000256" key="3">
    <source>
        <dbReference type="ARBA" id="ARBA00022692"/>
    </source>
</evidence>
<feature type="region of interest" description="Disordered" evidence="7">
    <location>
        <begin position="847"/>
        <end position="871"/>
    </location>
</feature>
<feature type="region of interest" description="Disordered" evidence="7">
    <location>
        <begin position="637"/>
        <end position="680"/>
    </location>
</feature>
<dbReference type="InterPro" id="IPR036259">
    <property type="entry name" value="MFS_trans_sf"/>
</dbReference>
<dbReference type="EMBL" id="RSCD01000012">
    <property type="protein sequence ID" value="RSH89720.1"/>
    <property type="molecule type" value="Genomic_DNA"/>
</dbReference>
<comment type="caution">
    <text evidence="9">The sequence shown here is derived from an EMBL/GenBank/DDBJ whole genome shotgun (WGS) entry which is preliminary data.</text>
</comment>
<feature type="transmembrane region" description="Helical" evidence="8">
    <location>
        <begin position="451"/>
        <end position="470"/>
    </location>
</feature>
<organism evidence="9 10">
    <name type="scientific">Saitozyma podzolica</name>
    <dbReference type="NCBI Taxonomy" id="1890683"/>
    <lineage>
        <taxon>Eukaryota</taxon>
        <taxon>Fungi</taxon>
        <taxon>Dikarya</taxon>
        <taxon>Basidiomycota</taxon>
        <taxon>Agaricomycotina</taxon>
        <taxon>Tremellomycetes</taxon>
        <taxon>Tremellales</taxon>
        <taxon>Trimorphomycetaceae</taxon>
        <taxon>Saitozyma</taxon>
    </lineage>
</organism>
<keyword evidence="10" id="KW-1185">Reference proteome</keyword>
<feature type="transmembrane region" description="Helical" evidence="8">
    <location>
        <begin position="331"/>
        <end position="349"/>
    </location>
</feature>
<dbReference type="PANTHER" id="PTHR43791">
    <property type="entry name" value="PERMEASE-RELATED"/>
    <property type="match status" value="1"/>
</dbReference>
<feature type="compositionally biased region" description="Polar residues" evidence="7">
    <location>
        <begin position="661"/>
        <end position="680"/>
    </location>
</feature>
<evidence type="ECO:0000256" key="4">
    <source>
        <dbReference type="ARBA" id="ARBA00022989"/>
    </source>
</evidence>
<feature type="transmembrane region" description="Helical" evidence="8">
    <location>
        <begin position="796"/>
        <end position="819"/>
    </location>
</feature>
<feature type="transmembrane region" description="Helical" evidence="8">
    <location>
        <begin position="704"/>
        <end position="726"/>
    </location>
</feature>
<name>A0A427YF77_9TREE</name>
<evidence type="ECO:0000256" key="7">
    <source>
        <dbReference type="SAM" id="MobiDB-lite"/>
    </source>
</evidence>
<feature type="compositionally biased region" description="Polar residues" evidence="7">
    <location>
        <begin position="1"/>
        <end position="13"/>
    </location>
</feature>
<evidence type="ECO:0000313" key="9">
    <source>
        <dbReference type="EMBL" id="RSH89720.1"/>
    </source>
</evidence>
<dbReference type="SUPFAM" id="SSF103473">
    <property type="entry name" value="MFS general substrate transporter"/>
    <property type="match status" value="1"/>
</dbReference>
<evidence type="ECO:0000256" key="6">
    <source>
        <dbReference type="ARBA" id="ARBA00037968"/>
    </source>
</evidence>
<feature type="transmembrane region" description="Helical" evidence="8">
    <location>
        <begin position="192"/>
        <end position="211"/>
    </location>
</feature>
<protein>
    <recommendedName>
        <fullName evidence="11">Major facilitator superfamily (MFS) profile domain-containing protein</fullName>
    </recommendedName>
</protein>
<dbReference type="Gene3D" id="1.20.1250.20">
    <property type="entry name" value="MFS general substrate transporter like domains"/>
    <property type="match status" value="1"/>
</dbReference>
<dbReference type="FunFam" id="1.20.1250.20:FF:000064">
    <property type="entry name" value="MFS allantoate transporter"/>
    <property type="match status" value="1"/>
</dbReference>
<dbReference type="GO" id="GO:0016020">
    <property type="term" value="C:membrane"/>
    <property type="evidence" value="ECO:0007669"/>
    <property type="project" value="UniProtKB-SubCell"/>
</dbReference>
<feature type="transmembrane region" description="Helical" evidence="8">
    <location>
        <begin position="738"/>
        <end position="758"/>
    </location>
</feature>
<keyword evidence="3 8" id="KW-0812">Transmembrane</keyword>
<evidence type="ECO:0000256" key="8">
    <source>
        <dbReference type="SAM" id="Phobius"/>
    </source>
</evidence>
<feature type="transmembrane region" description="Helical" evidence="8">
    <location>
        <begin position="130"/>
        <end position="152"/>
    </location>
</feature>
<keyword evidence="2" id="KW-0813">Transport</keyword>
<feature type="transmembrane region" description="Helical" evidence="8">
    <location>
        <begin position="96"/>
        <end position="118"/>
    </location>
</feature>
<feature type="transmembrane region" description="Helical" evidence="8">
    <location>
        <begin position="382"/>
        <end position="404"/>
    </location>
</feature>
<evidence type="ECO:0000256" key="1">
    <source>
        <dbReference type="ARBA" id="ARBA00004141"/>
    </source>
</evidence>
<feature type="transmembrane region" description="Helical" evidence="8">
    <location>
        <begin position="291"/>
        <end position="319"/>
    </location>
</feature>
<accession>A0A427YF77</accession>
<dbReference type="OrthoDB" id="6730379at2759"/>
<dbReference type="PANTHER" id="PTHR43791:SF70">
    <property type="entry name" value="MAJOR FACILITATOR SUPERFAMILY (MFS) PROFILE DOMAIN-CONTAINING PROTEIN"/>
    <property type="match status" value="1"/>
</dbReference>
<dbReference type="Pfam" id="PF07690">
    <property type="entry name" value="MFS_1"/>
    <property type="match status" value="1"/>
</dbReference>
<gene>
    <name evidence="9" type="ORF">EHS25_001705</name>
</gene>
<evidence type="ECO:0000256" key="2">
    <source>
        <dbReference type="ARBA" id="ARBA00022448"/>
    </source>
</evidence>
<dbReference type="AlphaFoldDB" id="A0A427YF77"/>
<keyword evidence="4 8" id="KW-1133">Transmembrane helix</keyword>
<comment type="subcellular location">
    <subcellularLocation>
        <location evidence="1">Membrane</location>
        <topology evidence="1">Multi-pass membrane protein</topology>
    </subcellularLocation>
</comment>
<comment type="similarity">
    <text evidence="6">Belongs to the major facilitator superfamily. Allantoate permease family.</text>
</comment>
<dbReference type="InterPro" id="IPR011701">
    <property type="entry name" value="MFS"/>
</dbReference>
<keyword evidence="5 8" id="KW-0472">Membrane</keyword>
<sequence length="892" mass="98156">MSVGTSAVHTPTSPGVDEKHLSSVTFEGDSEHEVGIDLYRRAAKVEWIPEENRKVLRKIDLWILPAFCITQGLAYLDKTALNYGNLFGMRTGLNVTTAQFSWFASVFYIGYLVATWPVSILLQKYSTGKVMGVVVFFWGIVCATTAACHNFAGGLVNRVILGFLEAAVTPGLGLMTPLWWTLPEQPVRHLTWYCFNGVASIIGDLVSYGLGHATHSRVPTWELIFIVFGSFTSLWGVYLLLFLPDSPPSARFLSPEQKIIAVKRVATNRTGTKNTSFKPEQVKEAFMDPKLYILFFASIAAQIPNGVVSNFSSIIISGFGFTQLQTTLLDIPSNVFQIVSLVLSGYFAGKFRNSRAIMMASPPSIPSHTIPIQLTSQTWGRLVAFWFTSFQSVGFSLSLVMISANVGGYTKRQTINVATFMGYCIGNIAGPHVLIGSEASIGYPTATKSMMVAYVVKTALHLILGGYMLYWNRRWDREARERRESLSPEERRRKAEEIGMTDATEWGESRSTSQTLMGTITSIPLLIRQQATRTSDTPCRRRTSGLRFQAFELDRLSRNIAGRVQGYRNVPSSSHDQMLSVNCCASKRQIRGLDPPGCYDELWRNGGRVEVTALESGGGPAIAFYSPYCVQDTSLASDGPPSKLPAASPTHSQDSEENTNNRDASISHSRGTPTYASHCLQRTNRGRTMRRMSYGRSQWGVGKCLRTVVLVGVVLGGIEAGLIFALRKAHDRSLTWPFTLMAVLSATLLALGVGRHYLDIYQTRTIRGISFIFVGIDALGDLTSLLSLVFREKFDVLGAVIYGTELVMWIGIMICGVVLRGNEAPPPSSDQIPSDDLPLDNLGLAQSRPSPELRSGPVSVRSNGSRATSLRSRSSRTSVFYTTSLRAEVESL</sequence>
<proteinExistence type="inferred from homology"/>
<feature type="region of interest" description="Disordered" evidence="7">
    <location>
        <begin position="1"/>
        <end position="20"/>
    </location>
</feature>
<dbReference type="Proteomes" id="UP000279259">
    <property type="component" value="Unassembled WGS sequence"/>
</dbReference>